<dbReference type="InterPro" id="IPR001466">
    <property type="entry name" value="Beta-lactam-related"/>
</dbReference>
<protein>
    <submittedName>
        <fullName evidence="4">Beta-lactamase/transpeptidase-like protein</fullName>
    </submittedName>
</protein>
<evidence type="ECO:0000313" key="4">
    <source>
        <dbReference type="EMBL" id="KAF2094846.1"/>
    </source>
</evidence>
<evidence type="ECO:0000256" key="2">
    <source>
        <dbReference type="ARBA" id="ARBA00022801"/>
    </source>
</evidence>
<dbReference type="SUPFAM" id="SSF56601">
    <property type="entry name" value="beta-lactamase/transpeptidase-like"/>
    <property type="match status" value="1"/>
</dbReference>
<organism evidence="4 5">
    <name type="scientific">Rhizodiscina lignyota</name>
    <dbReference type="NCBI Taxonomy" id="1504668"/>
    <lineage>
        <taxon>Eukaryota</taxon>
        <taxon>Fungi</taxon>
        <taxon>Dikarya</taxon>
        <taxon>Ascomycota</taxon>
        <taxon>Pezizomycotina</taxon>
        <taxon>Dothideomycetes</taxon>
        <taxon>Pleosporomycetidae</taxon>
        <taxon>Aulographales</taxon>
        <taxon>Rhizodiscinaceae</taxon>
        <taxon>Rhizodiscina</taxon>
    </lineage>
</organism>
<sequence length="414" mass="45192">MASPIADFEAQLEKLTARGTKDVPAVILSAIDSTGKEFYSKTSGYNGLSPDAPPVEKDATLWIASCTKLLASISALQLVERGLWDINDPVETLIPELKDPDIVSLTDVNDPSSLQTQKAQGKITLRQLLTHTSGLVYEFTNAAPQLAAWREKTGTPQIRGTVIDYYNVPLVFEPGKGWAYGPGIDWAGVLVERLNGGKTLGEYIKENIFGRLGEGVGKSSTFRLHSPEAKEAKIKERLLKNTLRQADGNFVEEPYGFEEDTKEDSGGAGLWSNVPDYTAVLADLIAPEPKLLKKETVEKYLYSPHIEDPAALRMLIKARTNMTPQDASLAASYDPSQMGVNHALGGMLSLKDTEVLPKGTLAWGGLPNLKWFANREKGIAAMFAAQVTPAGDQTTQELAARYFVEIWKLVNAKK</sequence>
<dbReference type="Gene3D" id="3.40.710.10">
    <property type="entry name" value="DD-peptidase/beta-lactamase superfamily"/>
    <property type="match status" value="1"/>
</dbReference>
<dbReference type="Pfam" id="PF00144">
    <property type="entry name" value="Beta-lactamase"/>
    <property type="match status" value="1"/>
</dbReference>
<accession>A0A9P4IAR0</accession>
<keyword evidence="2" id="KW-0378">Hydrolase</keyword>
<dbReference type="AlphaFoldDB" id="A0A9P4IAR0"/>
<gene>
    <name evidence="4" type="ORF">NA57DRAFT_80015</name>
</gene>
<proteinExistence type="inferred from homology"/>
<dbReference type="PANTHER" id="PTHR43283">
    <property type="entry name" value="BETA-LACTAMASE-RELATED"/>
    <property type="match status" value="1"/>
</dbReference>
<dbReference type="PANTHER" id="PTHR43283:SF17">
    <property type="entry name" value="(LOVD), PUTATIVE (AFU_ORTHOLOGUE AFUA_5G00920)-RELATED"/>
    <property type="match status" value="1"/>
</dbReference>
<keyword evidence="5" id="KW-1185">Reference proteome</keyword>
<dbReference type="Proteomes" id="UP000799772">
    <property type="component" value="Unassembled WGS sequence"/>
</dbReference>
<evidence type="ECO:0000256" key="1">
    <source>
        <dbReference type="ARBA" id="ARBA00009009"/>
    </source>
</evidence>
<feature type="domain" description="Beta-lactamase-related" evidence="3">
    <location>
        <begin position="34"/>
        <end position="390"/>
    </location>
</feature>
<reference evidence="4" key="1">
    <citation type="journal article" date="2020" name="Stud. Mycol.">
        <title>101 Dothideomycetes genomes: a test case for predicting lifestyles and emergence of pathogens.</title>
        <authorList>
            <person name="Haridas S."/>
            <person name="Albert R."/>
            <person name="Binder M."/>
            <person name="Bloem J."/>
            <person name="Labutti K."/>
            <person name="Salamov A."/>
            <person name="Andreopoulos B."/>
            <person name="Baker S."/>
            <person name="Barry K."/>
            <person name="Bills G."/>
            <person name="Bluhm B."/>
            <person name="Cannon C."/>
            <person name="Castanera R."/>
            <person name="Culley D."/>
            <person name="Daum C."/>
            <person name="Ezra D."/>
            <person name="Gonzalez J."/>
            <person name="Henrissat B."/>
            <person name="Kuo A."/>
            <person name="Liang C."/>
            <person name="Lipzen A."/>
            <person name="Lutzoni F."/>
            <person name="Magnuson J."/>
            <person name="Mondo S."/>
            <person name="Nolan M."/>
            <person name="Ohm R."/>
            <person name="Pangilinan J."/>
            <person name="Park H.-J."/>
            <person name="Ramirez L."/>
            <person name="Alfaro M."/>
            <person name="Sun H."/>
            <person name="Tritt A."/>
            <person name="Yoshinaga Y."/>
            <person name="Zwiers L.-H."/>
            <person name="Turgeon B."/>
            <person name="Goodwin S."/>
            <person name="Spatafora J."/>
            <person name="Crous P."/>
            <person name="Grigoriev I."/>
        </authorList>
    </citation>
    <scope>NUCLEOTIDE SEQUENCE</scope>
    <source>
        <strain evidence="4">CBS 133067</strain>
    </source>
</reference>
<dbReference type="InterPro" id="IPR050789">
    <property type="entry name" value="Diverse_Enzym_Activities"/>
</dbReference>
<evidence type="ECO:0000313" key="5">
    <source>
        <dbReference type="Proteomes" id="UP000799772"/>
    </source>
</evidence>
<evidence type="ECO:0000259" key="3">
    <source>
        <dbReference type="Pfam" id="PF00144"/>
    </source>
</evidence>
<comment type="similarity">
    <text evidence="1">Belongs to the class-A beta-lactamase family.</text>
</comment>
<dbReference type="InterPro" id="IPR012338">
    <property type="entry name" value="Beta-lactam/transpept-like"/>
</dbReference>
<dbReference type="GO" id="GO:0016787">
    <property type="term" value="F:hydrolase activity"/>
    <property type="evidence" value="ECO:0007669"/>
    <property type="project" value="UniProtKB-KW"/>
</dbReference>
<name>A0A9P4IAR0_9PEZI</name>
<dbReference type="OrthoDB" id="428260at2759"/>
<dbReference type="EMBL" id="ML978133">
    <property type="protein sequence ID" value="KAF2094846.1"/>
    <property type="molecule type" value="Genomic_DNA"/>
</dbReference>
<comment type="caution">
    <text evidence="4">The sequence shown here is derived from an EMBL/GenBank/DDBJ whole genome shotgun (WGS) entry which is preliminary data.</text>
</comment>